<protein>
    <submittedName>
        <fullName evidence="1">Uncharacterized protein</fullName>
    </submittedName>
</protein>
<name>A0A8S2X668_9BILA</name>
<dbReference type="Proteomes" id="UP000681967">
    <property type="component" value="Unassembled WGS sequence"/>
</dbReference>
<dbReference type="EMBL" id="CAJOBH010072193">
    <property type="protein sequence ID" value="CAF4477129.1"/>
    <property type="molecule type" value="Genomic_DNA"/>
</dbReference>
<dbReference type="InterPro" id="IPR005502">
    <property type="entry name" value="Ribosyl_crysJ1"/>
</dbReference>
<sequence>MRLTPVPLFFYKHPAEAVEYSGLSGLITHGDKKAYDACRYYGALIVAAVNGVEKK</sequence>
<dbReference type="SUPFAM" id="SSF101478">
    <property type="entry name" value="ADP-ribosylglycohydrolase"/>
    <property type="match status" value="1"/>
</dbReference>
<evidence type="ECO:0000313" key="1">
    <source>
        <dbReference type="EMBL" id="CAF4477129.1"/>
    </source>
</evidence>
<feature type="non-terminal residue" evidence="1">
    <location>
        <position position="55"/>
    </location>
</feature>
<proteinExistence type="predicted"/>
<dbReference type="AlphaFoldDB" id="A0A8S2X668"/>
<reference evidence="1" key="1">
    <citation type="submission" date="2021-02" db="EMBL/GenBank/DDBJ databases">
        <authorList>
            <person name="Nowell W R."/>
        </authorList>
    </citation>
    <scope>NUCLEOTIDE SEQUENCE</scope>
</reference>
<dbReference type="Pfam" id="PF03747">
    <property type="entry name" value="ADP_ribosyl_GH"/>
    <property type="match status" value="1"/>
</dbReference>
<comment type="caution">
    <text evidence="1">The sequence shown here is derived from an EMBL/GenBank/DDBJ whole genome shotgun (WGS) entry which is preliminary data.</text>
</comment>
<gene>
    <name evidence="1" type="ORF">BYL167_LOCUS34944</name>
</gene>
<evidence type="ECO:0000313" key="2">
    <source>
        <dbReference type="Proteomes" id="UP000681967"/>
    </source>
</evidence>
<dbReference type="Gene3D" id="1.10.4080.10">
    <property type="entry name" value="ADP-ribosylation/Crystallin J1"/>
    <property type="match status" value="1"/>
</dbReference>
<organism evidence="1 2">
    <name type="scientific">Rotaria magnacalcarata</name>
    <dbReference type="NCBI Taxonomy" id="392030"/>
    <lineage>
        <taxon>Eukaryota</taxon>
        <taxon>Metazoa</taxon>
        <taxon>Spiralia</taxon>
        <taxon>Gnathifera</taxon>
        <taxon>Rotifera</taxon>
        <taxon>Eurotatoria</taxon>
        <taxon>Bdelloidea</taxon>
        <taxon>Philodinida</taxon>
        <taxon>Philodinidae</taxon>
        <taxon>Rotaria</taxon>
    </lineage>
</organism>
<accession>A0A8S2X668</accession>
<dbReference type="InterPro" id="IPR036705">
    <property type="entry name" value="Ribosyl_crysJ1_sf"/>
</dbReference>